<feature type="transmembrane region" description="Helical" evidence="10">
    <location>
        <begin position="51"/>
        <end position="72"/>
    </location>
</feature>
<organism evidence="11 12">
    <name type="scientific">Micrococcus flavus</name>
    <dbReference type="NCBI Taxonomy" id="384602"/>
    <lineage>
        <taxon>Bacteria</taxon>
        <taxon>Bacillati</taxon>
        <taxon>Actinomycetota</taxon>
        <taxon>Actinomycetes</taxon>
        <taxon>Micrococcales</taxon>
        <taxon>Micrococcaceae</taxon>
        <taxon>Micrococcus</taxon>
    </lineage>
</organism>
<gene>
    <name evidence="11" type="ORF">BJ976_001424</name>
</gene>
<dbReference type="EMBL" id="JACHMC010000001">
    <property type="protein sequence ID" value="MBB4883073.1"/>
    <property type="molecule type" value="Genomic_DNA"/>
</dbReference>
<keyword evidence="6" id="KW-0406">Ion transport</keyword>
<reference evidence="11 12" key="1">
    <citation type="submission" date="2020-08" db="EMBL/GenBank/DDBJ databases">
        <title>Sequencing the genomes of 1000 actinobacteria strains.</title>
        <authorList>
            <person name="Klenk H.-P."/>
        </authorList>
    </citation>
    <scope>NUCLEOTIDE SEQUENCE [LARGE SCALE GENOMIC DNA]</scope>
    <source>
        <strain evidence="11 12">DSM 19079</strain>
    </source>
</reference>
<evidence type="ECO:0000256" key="1">
    <source>
        <dbReference type="ARBA" id="ARBA00004651"/>
    </source>
</evidence>
<evidence type="ECO:0000256" key="8">
    <source>
        <dbReference type="ARBA" id="ARBA00035585"/>
    </source>
</evidence>
<keyword evidence="3 10" id="KW-0812">Transmembrane</keyword>
<comment type="caution">
    <text evidence="11">The sequence shown here is derived from an EMBL/GenBank/DDBJ whole genome shotgun (WGS) entry which is preliminary data.</text>
</comment>
<dbReference type="RefSeq" id="WP_229667112.1">
    <property type="nucleotide sequence ID" value="NZ_BMLA01000001.1"/>
</dbReference>
<keyword evidence="12" id="KW-1185">Reference proteome</keyword>
<evidence type="ECO:0000256" key="4">
    <source>
        <dbReference type="ARBA" id="ARBA00022989"/>
    </source>
</evidence>
<evidence type="ECO:0000256" key="6">
    <source>
        <dbReference type="ARBA" id="ARBA00023303"/>
    </source>
</evidence>
<keyword evidence="5 10" id="KW-0472">Membrane</keyword>
<comment type="catalytic activity">
    <reaction evidence="8">
        <text>fluoride(in) = fluoride(out)</text>
        <dbReference type="Rhea" id="RHEA:76159"/>
        <dbReference type="ChEBI" id="CHEBI:17051"/>
    </reaction>
    <physiologicalReaction direction="left-to-right" evidence="8">
        <dbReference type="Rhea" id="RHEA:76160"/>
    </physiologicalReaction>
</comment>
<comment type="similarity">
    <text evidence="7 10">Belongs to the fluoride channel Fluc/FEX (TC 1.A.43) family.</text>
</comment>
<name>A0A7W7L3P7_9MICC</name>
<evidence type="ECO:0000256" key="3">
    <source>
        <dbReference type="ARBA" id="ARBA00022692"/>
    </source>
</evidence>
<feature type="transmembrane region" description="Helical" evidence="10">
    <location>
        <begin position="7"/>
        <end position="31"/>
    </location>
</feature>
<evidence type="ECO:0000256" key="2">
    <source>
        <dbReference type="ARBA" id="ARBA00022475"/>
    </source>
</evidence>
<evidence type="ECO:0000256" key="10">
    <source>
        <dbReference type="RuleBase" id="RU004340"/>
    </source>
</evidence>
<dbReference type="InterPro" id="IPR003691">
    <property type="entry name" value="FluC"/>
</dbReference>
<dbReference type="AlphaFoldDB" id="A0A7W7L3P7"/>
<evidence type="ECO:0000256" key="5">
    <source>
        <dbReference type="ARBA" id="ARBA00023136"/>
    </source>
</evidence>
<keyword evidence="4 10" id="KW-1133">Transmembrane helix</keyword>
<comment type="function">
    <text evidence="9">Fluoride-specific ion channel. Important for reducing fluoride concentration in the cell, thus reducing its toxicity.</text>
</comment>
<evidence type="ECO:0000313" key="12">
    <source>
        <dbReference type="Proteomes" id="UP000560081"/>
    </source>
</evidence>
<evidence type="ECO:0000256" key="9">
    <source>
        <dbReference type="ARBA" id="ARBA00049940"/>
    </source>
</evidence>
<proteinExistence type="inferred from homology"/>
<keyword evidence="6" id="KW-0407">Ion channel</keyword>
<evidence type="ECO:0000313" key="11">
    <source>
        <dbReference type="EMBL" id="MBB4883073.1"/>
    </source>
</evidence>
<dbReference type="Pfam" id="PF02537">
    <property type="entry name" value="CRCB"/>
    <property type="match status" value="1"/>
</dbReference>
<keyword evidence="6" id="KW-0813">Transport</keyword>
<accession>A0A7W7L3P7</accession>
<comment type="subcellular location">
    <subcellularLocation>
        <location evidence="1">Cell membrane</location>
        <topology evidence="1">Multi-pass membrane protein</topology>
    </subcellularLocation>
</comment>
<sequence>MVPWVALGGAAGAATGWLVLTAGAVLVGPWIRGGDGGDWFLGEVLPLLPLVAVNTLGAFLLGLLWGASRAAAADPSRRTWDPRWVPALGTGFLGSFTSISLALVWTAEVPTWLGSGGLRSGLSPFGTAVDVLVHVSPGLTVLAAMILLGTAAAAAGLRTGARR</sequence>
<dbReference type="Proteomes" id="UP000560081">
    <property type="component" value="Unassembled WGS sequence"/>
</dbReference>
<keyword evidence="2 10" id="KW-1003">Cell membrane</keyword>
<feature type="transmembrane region" description="Helical" evidence="10">
    <location>
        <begin position="131"/>
        <end position="157"/>
    </location>
</feature>
<evidence type="ECO:0000256" key="7">
    <source>
        <dbReference type="ARBA" id="ARBA00035120"/>
    </source>
</evidence>
<protein>
    <recommendedName>
        <fullName evidence="10">Fluoride-specific ion channel</fullName>
    </recommendedName>
</protein>
<feature type="transmembrane region" description="Helical" evidence="10">
    <location>
        <begin position="84"/>
        <end position="105"/>
    </location>
</feature>